<dbReference type="GO" id="GO:0008270">
    <property type="term" value="F:zinc ion binding"/>
    <property type="evidence" value="ECO:0007669"/>
    <property type="project" value="UniProtKB-KW"/>
</dbReference>
<protein>
    <submittedName>
        <fullName evidence="9">Zinc finger, C2H</fullName>
    </submittedName>
</protein>
<dbReference type="OrthoDB" id="1933825at2759"/>
<accession>A0A2P5C773</accession>
<dbReference type="EMBL" id="JXTB01000166">
    <property type="protein sequence ID" value="PON56851.1"/>
    <property type="molecule type" value="Genomic_DNA"/>
</dbReference>
<dbReference type="InterPro" id="IPR044246">
    <property type="entry name" value="ZFP3-like"/>
</dbReference>
<dbReference type="STRING" id="3476.A0A2P5C773"/>
<dbReference type="PROSITE" id="PS50157">
    <property type="entry name" value="ZINC_FINGER_C2H2_2"/>
    <property type="match status" value="1"/>
</dbReference>
<dbReference type="FunFam" id="3.30.160.60:FF:001366">
    <property type="entry name" value="Zinc finger protein 2"/>
    <property type="match status" value="1"/>
</dbReference>
<feature type="region of interest" description="Disordered" evidence="7">
    <location>
        <begin position="156"/>
        <end position="179"/>
    </location>
</feature>
<feature type="compositionally biased region" description="Basic residues" evidence="7">
    <location>
        <begin position="163"/>
        <end position="176"/>
    </location>
</feature>
<dbReference type="PANTHER" id="PTHR47287:SF15">
    <property type="entry name" value="ZINC FINGER PROTEIN 3-LIKE"/>
    <property type="match status" value="1"/>
</dbReference>
<feature type="domain" description="C2H2-type" evidence="8">
    <location>
        <begin position="53"/>
        <end position="80"/>
    </location>
</feature>
<feature type="region of interest" description="Disordered" evidence="7">
    <location>
        <begin position="95"/>
        <end position="129"/>
    </location>
</feature>
<evidence type="ECO:0000313" key="9">
    <source>
        <dbReference type="EMBL" id="PON56851.1"/>
    </source>
</evidence>
<dbReference type="SUPFAM" id="SSF57667">
    <property type="entry name" value="beta-beta-alpha zinc fingers"/>
    <property type="match status" value="1"/>
</dbReference>
<evidence type="ECO:0000256" key="2">
    <source>
        <dbReference type="ARBA" id="ARBA00022723"/>
    </source>
</evidence>
<reference evidence="10" key="1">
    <citation type="submission" date="2016-06" db="EMBL/GenBank/DDBJ databases">
        <title>Parallel loss of symbiosis genes in relatives of nitrogen-fixing non-legume Parasponia.</title>
        <authorList>
            <person name="Van Velzen R."/>
            <person name="Holmer R."/>
            <person name="Bu F."/>
            <person name="Rutten L."/>
            <person name="Van Zeijl A."/>
            <person name="Liu W."/>
            <person name="Santuari L."/>
            <person name="Cao Q."/>
            <person name="Sharma T."/>
            <person name="Shen D."/>
            <person name="Roswanjaya Y."/>
            <person name="Wardhani T."/>
            <person name="Kalhor M.S."/>
            <person name="Jansen J."/>
            <person name="Van den Hoogen J."/>
            <person name="Gungor B."/>
            <person name="Hartog M."/>
            <person name="Hontelez J."/>
            <person name="Verver J."/>
            <person name="Yang W.-C."/>
            <person name="Schijlen E."/>
            <person name="Repin R."/>
            <person name="Schilthuizen M."/>
            <person name="Schranz E."/>
            <person name="Heidstra R."/>
            <person name="Miyata K."/>
            <person name="Fedorova E."/>
            <person name="Kohlen W."/>
            <person name="Bisseling T."/>
            <person name="Smit S."/>
            <person name="Geurts R."/>
        </authorList>
    </citation>
    <scope>NUCLEOTIDE SEQUENCE [LARGE SCALE GENOMIC DNA]</scope>
    <source>
        <strain evidence="10">cv. WU1-14</strain>
    </source>
</reference>
<comment type="subcellular location">
    <subcellularLocation>
        <location evidence="1">Nucleus</location>
    </subcellularLocation>
</comment>
<dbReference type="PROSITE" id="PS00028">
    <property type="entry name" value="ZINC_FINGER_C2H2_1"/>
    <property type="match status" value="1"/>
</dbReference>
<evidence type="ECO:0000256" key="5">
    <source>
        <dbReference type="ARBA" id="ARBA00023242"/>
    </source>
</evidence>
<dbReference type="AlphaFoldDB" id="A0A2P5C773"/>
<keyword evidence="3 6" id="KW-0863">Zinc-finger</keyword>
<dbReference type="Gene3D" id="3.30.160.60">
    <property type="entry name" value="Classic Zinc Finger"/>
    <property type="match status" value="1"/>
</dbReference>
<dbReference type="GO" id="GO:0009788">
    <property type="term" value="P:negative regulation of abscisic acid-activated signaling pathway"/>
    <property type="evidence" value="ECO:0007669"/>
    <property type="project" value="InterPro"/>
</dbReference>
<gene>
    <name evidence="9" type="ORF">PanWU01x14_178320</name>
</gene>
<dbReference type="PANTHER" id="PTHR47287">
    <property type="entry name" value="C2H2 AND C2HC ZINC FINGERS SUPERFAMILY PROTEIN"/>
    <property type="match status" value="1"/>
</dbReference>
<organism evidence="9 10">
    <name type="scientific">Parasponia andersonii</name>
    <name type="common">Sponia andersonii</name>
    <dbReference type="NCBI Taxonomy" id="3476"/>
    <lineage>
        <taxon>Eukaryota</taxon>
        <taxon>Viridiplantae</taxon>
        <taxon>Streptophyta</taxon>
        <taxon>Embryophyta</taxon>
        <taxon>Tracheophyta</taxon>
        <taxon>Spermatophyta</taxon>
        <taxon>Magnoliopsida</taxon>
        <taxon>eudicotyledons</taxon>
        <taxon>Gunneridae</taxon>
        <taxon>Pentapetalae</taxon>
        <taxon>rosids</taxon>
        <taxon>fabids</taxon>
        <taxon>Rosales</taxon>
        <taxon>Cannabaceae</taxon>
        <taxon>Parasponia</taxon>
    </lineage>
</organism>
<name>A0A2P5C773_PARAD</name>
<evidence type="ECO:0000256" key="7">
    <source>
        <dbReference type="SAM" id="MobiDB-lite"/>
    </source>
</evidence>
<evidence type="ECO:0000256" key="4">
    <source>
        <dbReference type="ARBA" id="ARBA00022833"/>
    </source>
</evidence>
<dbReference type="InterPro" id="IPR036236">
    <property type="entry name" value="Znf_C2H2_sf"/>
</dbReference>
<proteinExistence type="predicted"/>
<keyword evidence="2" id="KW-0479">Metal-binding</keyword>
<dbReference type="GO" id="GO:0005634">
    <property type="term" value="C:nucleus"/>
    <property type="evidence" value="ECO:0007669"/>
    <property type="project" value="UniProtKB-SubCell"/>
</dbReference>
<comment type="caution">
    <text evidence="9">The sequence shown here is derived from an EMBL/GenBank/DDBJ whole genome shotgun (WGS) entry which is preliminary data.</text>
</comment>
<evidence type="ECO:0000256" key="1">
    <source>
        <dbReference type="ARBA" id="ARBA00004123"/>
    </source>
</evidence>
<keyword evidence="4" id="KW-0862">Zinc</keyword>
<dbReference type="Proteomes" id="UP000237105">
    <property type="component" value="Unassembled WGS sequence"/>
</dbReference>
<sequence length="193" mass="21448">MLMDFQPNTSLHLSLPNMNDPYHDHINLNLVLDHSPSSSSSSSLSPSEPQKVFSCNYCQRKFYSSQALGGHQNAHKLERTLAKKSRELTSALGLAQIGSPSSAGLNQGPARSGSNNTGGSSLVRHGQPPMGCVENRGYYADRIGGEQDPIMSYGNSSNWPRPDHHHHHHHRQRQYHHQNVQEEIAQLDLSLRL</sequence>
<dbReference type="InterPro" id="IPR013087">
    <property type="entry name" value="Znf_C2H2_type"/>
</dbReference>
<evidence type="ECO:0000259" key="8">
    <source>
        <dbReference type="PROSITE" id="PS50157"/>
    </source>
</evidence>
<evidence type="ECO:0000256" key="3">
    <source>
        <dbReference type="ARBA" id="ARBA00022771"/>
    </source>
</evidence>
<keyword evidence="5" id="KW-0539">Nucleus</keyword>
<keyword evidence="10" id="KW-1185">Reference proteome</keyword>
<evidence type="ECO:0000256" key="6">
    <source>
        <dbReference type="PROSITE-ProRule" id="PRU00042"/>
    </source>
</evidence>
<evidence type="ECO:0000313" key="10">
    <source>
        <dbReference type="Proteomes" id="UP000237105"/>
    </source>
</evidence>